<dbReference type="PATRIC" id="fig|1227492.4.peg.2283"/>
<dbReference type="InterPro" id="IPR001453">
    <property type="entry name" value="MoaB/Mog_dom"/>
</dbReference>
<dbReference type="Proteomes" id="UP000011693">
    <property type="component" value="Unassembled WGS sequence"/>
</dbReference>
<evidence type="ECO:0000256" key="1">
    <source>
        <dbReference type="SAM" id="MobiDB-lite"/>
    </source>
</evidence>
<organism evidence="3 4">
    <name type="scientific">Natrialba chahannaoensis JCM 10990</name>
    <dbReference type="NCBI Taxonomy" id="1227492"/>
    <lineage>
        <taxon>Archaea</taxon>
        <taxon>Methanobacteriati</taxon>
        <taxon>Methanobacteriota</taxon>
        <taxon>Stenosarchaea group</taxon>
        <taxon>Halobacteria</taxon>
        <taxon>Halobacteriales</taxon>
        <taxon>Natrialbaceae</taxon>
        <taxon>Natrialba</taxon>
    </lineage>
</organism>
<dbReference type="Pfam" id="PF00994">
    <property type="entry name" value="MoCF_biosynth"/>
    <property type="match status" value="1"/>
</dbReference>
<accession>M0AJK2</accession>
<sequence>MNVALLTVGDELLAGQTTNTNASWLAARLSERGATVRRILTVPDERELIASTVAGWHDDPEFDAIIVTGGIGGTPDDVTVPAVAEGWAPGCAVDSVYVFAGIPDEMRAMFDTVADEFSGEAVVRTIYTPAPEGSLHDVLESVTTDDVSVGSYPRSEQRAASSDQGGFGSPGQPWSQLTQRLRGSNRVSRRENQRSSKRYSANNFEALAELITLRKTR</sequence>
<dbReference type="SMART" id="SM00852">
    <property type="entry name" value="MoCF_biosynth"/>
    <property type="match status" value="1"/>
</dbReference>
<evidence type="ECO:0000313" key="3">
    <source>
        <dbReference type="EMBL" id="ELY98714.1"/>
    </source>
</evidence>
<gene>
    <name evidence="3" type="ORF">C482_11570</name>
</gene>
<feature type="compositionally biased region" description="Polar residues" evidence="1">
    <location>
        <begin position="172"/>
        <end position="186"/>
    </location>
</feature>
<dbReference type="InterPro" id="IPR050101">
    <property type="entry name" value="CinA"/>
</dbReference>
<reference evidence="3 4" key="1">
    <citation type="journal article" date="2014" name="PLoS Genet.">
        <title>Phylogenetically driven sequencing of extremely halophilic archaea reveals strategies for static and dynamic osmo-response.</title>
        <authorList>
            <person name="Becker E.A."/>
            <person name="Seitzer P.M."/>
            <person name="Tritt A."/>
            <person name="Larsen D."/>
            <person name="Krusor M."/>
            <person name="Yao A.I."/>
            <person name="Wu D."/>
            <person name="Madern D."/>
            <person name="Eisen J.A."/>
            <person name="Darling A.E."/>
            <person name="Facciotti M.T."/>
        </authorList>
    </citation>
    <scope>NUCLEOTIDE SEQUENCE [LARGE SCALE GENOMIC DNA]</scope>
    <source>
        <strain evidence="3 4">JCM 10990</strain>
    </source>
</reference>
<dbReference type="InterPro" id="IPR036425">
    <property type="entry name" value="MoaB/Mog-like_dom_sf"/>
</dbReference>
<dbReference type="STRING" id="1227492.C482_11570"/>
<feature type="domain" description="MoaB/Mog" evidence="2">
    <location>
        <begin position="4"/>
        <end position="121"/>
    </location>
</feature>
<dbReference type="Gene3D" id="3.40.980.10">
    <property type="entry name" value="MoaB/Mog-like domain"/>
    <property type="match status" value="1"/>
</dbReference>
<protein>
    <submittedName>
        <fullName evidence="3">Molybdopterin binding domain protein</fullName>
    </submittedName>
</protein>
<dbReference type="EMBL" id="AOIN01000061">
    <property type="protein sequence ID" value="ELY98714.1"/>
    <property type="molecule type" value="Genomic_DNA"/>
</dbReference>
<keyword evidence="4" id="KW-1185">Reference proteome</keyword>
<evidence type="ECO:0000313" key="4">
    <source>
        <dbReference type="Proteomes" id="UP000011693"/>
    </source>
</evidence>
<comment type="caution">
    <text evidence="3">The sequence shown here is derived from an EMBL/GenBank/DDBJ whole genome shotgun (WGS) entry which is preliminary data.</text>
</comment>
<dbReference type="AlphaFoldDB" id="M0AJK2"/>
<dbReference type="PANTHER" id="PTHR13939">
    <property type="entry name" value="NICOTINAMIDE-NUCLEOTIDE AMIDOHYDROLASE PNCC"/>
    <property type="match status" value="1"/>
</dbReference>
<proteinExistence type="predicted"/>
<dbReference type="PANTHER" id="PTHR13939:SF0">
    <property type="entry name" value="NMN AMIDOHYDROLASE-LIKE PROTEIN YFAY"/>
    <property type="match status" value="1"/>
</dbReference>
<dbReference type="SUPFAM" id="SSF53218">
    <property type="entry name" value="Molybdenum cofactor biosynthesis proteins"/>
    <property type="match status" value="1"/>
</dbReference>
<feature type="region of interest" description="Disordered" evidence="1">
    <location>
        <begin position="146"/>
        <end position="199"/>
    </location>
</feature>
<name>M0AJK2_9EURY</name>
<evidence type="ECO:0000259" key="2">
    <source>
        <dbReference type="SMART" id="SM00852"/>
    </source>
</evidence>